<dbReference type="Proteomes" id="UP000218399">
    <property type="component" value="Unassembled WGS sequence"/>
</dbReference>
<dbReference type="PROSITE" id="PS00104">
    <property type="entry name" value="EPSP_SYNTHASE_1"/>
    <property type="match status" value="1"/>
</dbReference>
<protein>
    <recommendedName>
        <fullName evidence="7">3-phosphoshikimate 1-carboxyvinyltransferase</fullName>
        <ecNumber evidence="7">2.5.1.19</ecNumber>
    </recommendedName>
    <alternativeName>
        <fullName evidence="7">5-enolpyruvylshikimate-3-phosphate synthase</fullName>
        <shortName evidence="7">EPSP synthase</shortName>
        <shortName evidence="7">EPSPS</shortName>
    </alternativeName>
</protein>
<feature type="binding site" evidence="7">
    <location>
        <position position="192"/>
    </location>
    <ligand>
        <name>phosphoenolpyruvate</name>
        <dbReference type="ChEBI" id="CHEBI:58702"/>
    </ligand>
</feature>
<dbReference type="InterPro" id="IPR006264">
    <property type="entry name" value="EPSP_synthase"/>
</dbReference>
<dbReference type="GO" id="GO:0003866">
    <property type="term" value="F:3-phosphoshikimate 1-carboxyvinyltransferase activity"/>
    <property type="evidence" value="ECO:0007669"/>
    <property type="project" value="UniProtKB-UniRule"/>
</dbReference>
<dbReference type="Pfam" id="PF00275">
    <property type="entry name" value="EPSP_synthase"/>
    <property type="match status" value="1"/>
</dbReference>
<feature type="binding site" evidence="7">
    <location>
        <position position="41"/>
    </location>
    <ligand>
        <name>3-phosphoshikimate</name>
        <dbReference type="ChEBI" id="CHEBI:145989"/>
    </ligand>
</feature>
<keyword evidence="7" id="KW-0963">Cytoplasm</keyword>
<keyword evidence="10" id="KW-1185">Reference proteome</keyword>
<feature type="binding site" evidence="7">
    <location>
        <position position="191"/>
    </location>
    <ligand>
        <name>3-phosphoshikimate</name>
        <dbReference type="ChEBI" id="CHEBI:145989"/>
    </ligand>
</feature>
<comment type="similarity">
    <text evidence="2 7">Belongs to the EPSP synthase family.</text>
</comment>
<feature type="binding site" evidence="7">
    <location>
        <position position="192"/>
    </location>
    <ligand>
        <name>3-phosphoshikimate</name>
        <dbReference type="ChEBI" id="CHEBI:145989"/>
    </ligand>
</feature>
<feature type="binding site" evidence="7">
    <location>
        <position position="219"/>
    </location>
    <ligand>
        <name>3-phosphoshikimate</name>
        <dbReference type="ChEBI" id="CHEBI:145989"/>
    </ligand>
</feature>
<feature type="binding site" evidence="7">
    <location>
        <position position="190"/>
    </location>
    <ligand>
        <name>3-phosphoshikimate</name>
        <dbReference type="ChEBI" id="CHEBI:145989"/>
    </ligand>
</feature>
<dbReference type="NCBIfam" id="TIGR01356">
    <property type="entry name" value="aroA"/>
    <property type="match status" value="1"/>
</dbReference>
<proteinExistence type="inferred from homology"/>
<dbReference type="InterPro" id="IPR023193">
    <property type="entry name" value="EPSP_synthase_CS"/>
</dbReference>
<evidence type="ECO:0000256" key="1">
    <source>
        <dbReference type="ARBA" id="ARBA00004811"/>
    </source>
</evidence>
<dbReference type="SUPFAM" id="SSF55205">
    <property type="entry name" value="EPT/RTPC-like"/>
    <property type="match status" value="1"/>
</dbReference>
<evidence type="ECO:0000256" key="3">
    <source>
        <dbReference type="ARBA" id="ARBA00022605"/>
    </source>
</evidence>
<dbReference type="InterPro" id="IPR013792">
    <property type="entry name" value="RNA3'P_cycl/enolpyr_Trfase_a/b"/>
</dbReference>
<dbReference type="EC" id="2.5.1.19" evidence="7"/>
<name>A0A2A2EF17_9BIFI</name>
<feature type="binding site" evidence="7">
    <location>
        <position position="353"/>
    </location>
    <ligand>
        <name>3-phosphoshikimate</name>
        <dbReference type="ChEBI" id="CHEBI:145989"/>
    </ligand>
</feature>
<dbReference type="GO" id="GO:0008652">
    <property type="term" value="P:amino acid biosynthetic process"/>
    <property type="evidence" value="ECO:0007669"/>
    <property type="project" value="UniProtKB-KW"/>
</dbReference>
<feature type="active site" description="Proton acceptor" evidence="7">
    <location>
        <position position="353"/>
    </location>
</feature>
<keyword evidence="5 7" id="KW-0057">Aromatic amino acid biosynthesis</keyword>
<dbReference type="AlphaFoldDB" id="A0A2A2EF17"/>
<evidence type="ECO:0000256" key="5">
    <source>
        <dbReference type="ARBA" id="ARBA00023141"/>
    </source>
</evidence>
<dbReference type="PANTHER" id="PTHR21090:SF5">
    <property type="entry name" value="PENTAFUNCTIONAL AROM POLYPEPTIDE"/>
    <property type="match status" value="1"/>
</dbReference>
<feature type="binding site" evidence="7">
    <location>
        <position position="36"/>
    </location>
    <ligand>
        <name>3-phosphoshikimate</name>
        <dbReference type="ChEBI" id="CHEBI:145989"/>
    </ligand>
</feature>
<evidence type="ECO:0000313" key="10">
    <source>
        <dbReference type="Proteomes" id="UP000218399"/>
    </source>
</evidence>
<dbReference type="PANTHER" id="PTHR21090">
    <property type="entry name" value="AROM/DEHYDROQUINATE SYNTHASE"/>
    <property type="match status" value="1"/>
</dbReference>
<feature type="domain" description="Enolpyruvate transferase" evidence="8">
    <location>
        <begin position="23"/>
        <end position="459"/>
    </location>
</feature>
<evidence type="ECO:0000256" key="6">
    <source>
        <dbReference type="ARBA" id="ARBA00044633"/>
    </source>
</evidence>
<dbReference type="GO" id="GO:0009073">
    <property type="term" value="P:aromatic amino acid family biosynthetic process"/>
    <property type="evidence" value="ECO:0007669"/>
    <property type="project" value="UniProtKB-KW"/>
</dbReference>
<dbReference type="InterPro" id="IPR036968">
    <property type="entry name" value="Enolpyruvate_Tfrase_sf"/>
</dbReference>
<dbReference type="GO" id="GO:0005737">
    <property type="term" value="C:cytoplasm"/>
    <property type="evidence" value="ECO:0007669"/>
    <property type="project" value="UniProtKB-SubCell"/>
</dbReference>
<feature type="binding site" evidence="7">
    <location>
        <position position="384"/>
    </location>
    <ligand>
        <name>phosphoenolpyruvate</name>
        <dbReference type="ChEBI" id="CHEBI:58702"/>
    </ligand>
</feature>
<evidence type="ECO:0000256" key="2">
    <source>
        <dbReference type="ARBA" id="ARBA00009948"/>
    </source>
</evidence>
<dbReference type="UniPathway" id="UPA00053">
    <property type="reaction ID" value="UER00089"/>
</dbReference>
<feature type="binding site" evidence="7">
    <location>
        <position position="138"/>
    </location>
    <ligand>
        <name>phosphoenolpyruvate</name>
        <dbReference type="ChEBI" id="CHEBI:58702"/>
    </ligand>
</feature>
<comment type="catalytic activity">
    <reaction evidence="6">
        <text>3-phosphoshikimate + phosphoenolpyruvate = 5-O-(1-carboxyvinyl)-3-phosphoshikimate + phosphate</text>
        <dbReference type="Rhea" id="RHEA:21256"/>
        <dbReference type="ChEBI" id="CHEBI:43474"/>
        <dbReference type="ChEBI" id="CHEBI:57701"/>
        <dbReference type="ChEBI" id="CHEBI:58702"/>
        <dbReference type="ChEBI" id="CHEBI:145989"/>
        <dbReference type="EC" id="2.5.1.19"/>
    </reaction>
    <physiologicalReaction direction="left-to-right" evidence="6">
        <dbReference type="Rhea" id="RHEA:21257"/>
    </physiologicalReaction>
</comment>
<comment type="pathway">
    <text evidence="1 7">Metabolic intermediate biosynthesis; chorismate biosynthesis; chorismate from D-erythrose 4-phosphate and phosphoenolpyruvate: step 6/7.</text>
</comment>
<evidence type="ECO:0000256" key="4">
    <source>
        <dbReference type="ARBA" id="ARBA00022679"/>
    </source>
</evidence>
<keyword evidence="4 7" id="KW-0808">Transferase</keyword>
<dbReference type="InterPro" id="IPR001986">
    <property type="entry name" value="Enolpyruvate_Tfrase_dom"/>
</dbReference>
<feature type="binding site" evidence="7">
    <location>
        <position position="428"/>
    </location>
    <ligand>
        <name>phosphoenolpyruvate</name>
        <dbReference type="ChEBI" id="CHEBI:58702"/>
    </ligand>
</feature>
<sequence length="470" mass="49754">MGRMNEANQAHVVADPWPAPVATAPLDATVTIPGSKSLSNRYLILAALGSDPVRIRGLLRSRDTDLMMGALRALGVTCEEDTDEPTTVTVTPPKDGVFSGNSEVFCGLAGTVMRFVPPLVLFADGPVRFDGDEQAYARPMEPLLFGLKQLGARVEYHGERGHLPFTVTPPEHLGTGDGKPVKVRVDSSSSSQFVSGLLLAASRIPDGVLLRHTGTTLPSLPHIRMTMEDINVAGGDVTMPERGRWLVQPRALGLPGTVTVEPDLSNAAPFLGAALIAGGVVRVPNWPAHTTQPGGLLPSMLHKFGATVTLDGDPFDEVNDCEMFDDDFNGTLAVTGGTSIRGLGELDLSAAGEIAPSVAAIATLANSPTELIGIGHLRGHETNRLAALVTEIERVGARAEELDNGIAIEPVADDALHGAVMESYADHRMATFAAMLGLRIPGIEIKDVLTTRKTIPDFTGMWTAMLAQHE</sequence>
<dbReference type="GO" id="GO:0009423">
    <property type="term" value="P:chorismate biosynthetic process"/>
    <property type="evidence" value="ECO:0007669"/>
    <property type="project" value="UniProtKB-UniRule"/>
</dbReference>
<comment type="caution">
    <text evidence="7">Lacks conserved residue(s) required for the propagation of feature annotation.</text>
</comment>
<comment type="subunit">
    <text evidence="7">Monomer.</text>
</comment>
<gene>
    <name evidence="7" type="primary">aroA</name>
    <name evidence="9" type="ORF">B1526_1238</name>
</gene>
<feature type="binding site" evidence="7">
    <location>
        <position position="110"/>
    </location>
    <ligand>
        <name>phosphoenolpyruvate</name>
        <dbReference type="ChEBI" id="CHEBI:58702"/>
    </ligand>
</feature>
<keyword evidence="3 7" id="KW-0028">Amino-acid biosynthesis</keyword>
<feature type="binding site" evidence="7">
    <location>
        <position position="380"/>
    </location>
    <ligand>
        <name>3-phosphoshikimate</name>
        <dbReference type="ChEBI" id="CHEBI:145989"/>
    </ligand>
</feature>
<reference evidence="9 10" key="1">
    <citation type="journal article" date="2017" name="ISME J.">
        <title>Unveiling bifidobacterial biogeography across the mammalian branch of the tree of life.</title>
        <authorList>
            <person name="Milani C."/>
            <person name="Mangifesta M."/>
            <person name="Mancabelli L."/>
            <person name="Lugli G.A."/>
            <person name="James K."/>
            <person name="Duranti S."/>
            <person name="Turroni F."/>
            <person name="Ferrario C."/>
            <person name="Ossiprandi M.C."/>
            <person name="van Sinderen D."/>
            <person name="Ventura M."/>
        </authorList>
    </citation>
    <scope>NUCLEOTIDE SEQUENCE [LARGE SCALE GENOMIC DNA]</scope>
    <source>
        <strain evidence="10">Ham19E</strain>
    </source>
</reference>
<comment type="caution">
    <text evidence="9">The sequence shown here is derived from an EMBL/GenBank/DDBJ whole genome shotgun (WGS) entry which is preliminary data.</text>
</comment>
<dbReference type="PIRSF" id="PIRSF000505">
    <property type="entry name" value="EPSPS"/>
    <property type="match status" value="1"/>
</dbReference>
<dbReference type="HAMAP" id="MF_00210">
    <property type="entry name" value="EPSP_synth"/>
    <property type="match status" value="1"/>
</dbReference>
<dbReference type="CDD" id="cd01556">
    <property type="entry name" value="EPSP_synthase"/>
    <property type="match status" value="1"/>
</dbReference>
<evidence type="ECO:0000259" key="8">
    <source>
        <dbReference type="Pfam" id="PF00275"/>
    </source>
</evidence>
<comment type="function">
    <text evidence="7">Catalyzes the transfer of the enolpyruvyl moiety of phosphoenolpyruvate (PEP) to the 5-hydroxyl of shikimate-3-phosphate (S3P) to produce enolpyruvyl shikimate-3-phosphate and inorganic phosphate.</text>
</comment>
<dbReference type="EMBL" id="MVOH01000014">
    <property type="protein sequence ID" value="PAU67515.1"/>
    <property type="molecule type" value="Genomic_DNA"/>
</dbReference>
<feature type="binding site" evidence="7">
    <location>
        <position position="36"/>
    </location>
    <ligand>
        <name>phosphoenolpyruvate</name>
        <dbReference type="ChEBI" id="CHEBI:58702"/>
    </ligand>
</feature>
<evidence type="ECO:0000313" key="9">
    <source>
        <dbReference type="EMBL" id="PAU67515.1"/>
    </source>
</evidence>
<dbReference type="PROSITE" id="PS00885">
    <property type="entry name" value="EPSP_SYNTHASE_2"/>
    <property type="match status" value="1"/>
</dbReference>
<organism evidence="9 10">
    <name type="scientific">Bifidobacterium criceti</name>
    <dbReference type="NCBI Taxonomy" id="1960969"/>
    <lineage>
        <taxon>Bacteria</taxon>
        <taxon>Bacillati</taxon>
        <taxon>Actinomycetota</taxon>
        <taxon>Actinomycetes</taxon>
        <taxon>Bifidobacteriales</taxon>
        <taxon>Bifidobacteriaceae</taxon>
        <taxon>Bifidobacterium</taxon>
    </lineage>
</organism>
<feature type="binding site" evidence="7">
    <location>
        <position position="453"/>
    </location>
    <ligand>
        <name>phosphoenolpyruvate</name>
        <dbReference type="ChEBI" id="CHEBI:58702"/>
    </ligand>
</feature>
<comment type="subcellular location">
    <subcellularLocation>
        <location evidence="7">Cytoplasm</location>
    </subcellularLocation>
</comment>
<evidence type="ECO:0000256" key="7">
    <source>
        <dbReference type="HAMAP-Rule" id="MF_00210"/>
    </source>
</evidence>
<feature type="binding site" evidence="7">
    <location>
        <position position="37"/>
    </location>
    <ligand>
        <name>3-phosphoshikimate</name>
        <dbReference type="ChEBI" id="CHEBI:145989"/>
    </ligand>
</feature>
<dbReference type="Gene3D" id="3.65.10.10">
    <property type="entry name" value="Enolpyruvate transferase domain"/>
    <property type="match status" value="2"/>
</dbReference>
<accession>A0A2A2EF17</accession>